<sequence length="322" mass="34944">MRNVKLLSTGSYVPESIFDNSFLSSIVETDDEWITTRTGIKTRHISKGEDTSDLAYKAAIEAIKGAKINPEEIELIIAATVTPDNFTPSVSCMLQEKLKALRAACFDINAACSGFLYALSIATSMIKGGSVKNALIVGAEVLSKVVDWKDRNTCVLFGDGAGAAFLGLSQEKGIINHFIASDGSKGKLLKIPAISVNNPIVSKEQPKSHIFMDGREVFKFATEVIVDSIERVLKDSNLSLDDIKLIIPHQANIRIIEFAAKKFKVSFEKFYINIQHYGNTSAASIPIALDEVYKKGLVQKGDKIILVGFGGGLTWGAALLEV</sequence>
<evidence type="ECO:0000256" key="1">
    <source>
        <dbReference type="ARBA" id="ARBA00005194"/>
    </source>
</evidence>
<proteinExistence type="inferred from homology"/>
<evidence type="ECO:0000256" key="7">
    <source>
        <dbReference type="ARBA" id="ARBA00023160"/>
    </source>
</evidence>
<evidence type="ECO:0000256" key="10">
    <source>
        <dbReference type="ARBA" id="ARBA00051096"/>
    </source>
</evidence>
<dbReference type="Proteomes" id="UP000007652">
    <property type="component" value="Unassembled WGS sequence"/>
</dbReference>
<protein>
    <recommendedName>
        <fullName evidence="14">Beta-ketoacyl-[acyl-carrier-protein] synthase III</fullName>
        <shortName evidence="14">Beta-ketoacyl-ACP synthase III</shortName>
        <shortName evidence="14">KAS III</shortName>
        <ecNumber evidence="14">2.3.1.180</ecNumber>
    </recommendedName>
    <alternativeName>
        <fullName evidence="14">3-oxoacyl-[acyl-carrier-protein] synthase 3</fullName>
    </alternativeName>
    <alternativeName>
        <fullName evidence="14">3-oxoacyl-[acyl-carrier-protein] synthase III</fullName>
    </alternativeName>
</protein>
<reference evidence="17 18" key="1">
    <citation type="journal article" date="2011" name="J. Bacteriol.">
        <title>Draft genome sequence of Caloramator australicus strain RC3T, a thermoanaerobe from the Great Artesian Basin of Australia.</title>
        <authorList>
            <person name="Ogg C.D."/>
            <person name="Patel B.K.C."/>
        </authorList>
    </citation>
    <scope>NUCLEOTIDE SEQUENCE [LARGE SCALE GENOMIC DNA]</scope>
    <source>
        <strain evidence="17 18">RC3</strain>
    </source>
</reference>
<dbReference type="Pfam" id="PF08545">
    <property type="entry name" value="ACP_syn_III"/>
    <property type="match status" value="1"/>
</dbReference>
<evidence type="ECO:0000256" key="13">
    <source>
        <dbReference type="ARBA" id="ARBA00052985"/>
    </source>
</evidence>
<feature type="active site" evidence="14">
    <location>
        <position position="279"/>
    </location>
</feature>
<dbReference type="Gene3D" id="3.40.47.10">
    <property type="match status" value="1"/>
</dbReference>
<dbReference type="CDD" id="cd00830">
    <property type="entry name" value="KAS_III"/>
    <property type="match status" value="1"/>
</dbReference>
<dbReference type="UniPathway" id="UPA00094"/>
<dbReference type="InterPro" id="IPR013747">
    <property type="entry name" value="ACP_syn_III_C"/>
</dbReference>
<keyword evidence="14" id="KW-0963">Cytoplasm</keyword>
<feature type="active site" evidence="14">
    <location>
        <position position="249"/>
    </location>
</feature>
<dbReference type="AlphaFoldDB" id="I7LGX1"/>
<dbReference type="GO" id="GO:0004315">
    <property type="term" value="F:3-oxoacyl-[acyl-carrier-protein] synthase activity"/>
    <property type="evidence" value="ECO:0007669"/>
    <property type="project" value="InterPro"/>
</dbReference>
<dbReference type="InterPro" id="IPR013751">
    <property type="entry name" value="ACP_syn_III_N"/>
</dbReference>
<comment type="caution">
    <text evidence="17">The sequence shown here is derived from an EMBL/GenBank/DDBJ whole genome shotgun (WGS) entry which is preliminary data.</text>
</comment>
<evidence type="ECO:0000256" key="4">
    <source>
        <dbReference type="ARBA" id="ARBA00022679"/>
    </source>
</evidence>
<evidence type="ECO:0000313" key="17">
    <source>
        <dbReference type="EMBL" id="CCJ33615.1"/>
    </source>
</evidence>
<evidence type="ECO:0000256" key="9">
    <source>
        <dbReference type="ARBA" id="ARBA00023315"/>
    </source>
</evidence>
<evidence type="ECO:0000256" key="14">
    <source>
        <dbReference type="HAMAP-Rule" id="MF_01815"/>
    </source>
</evidence>
<comment type="catalytic activity">
    <reaction evidence="10">
        <text>malonyl-[ACP] + acetyl-CoA + H(+) = 3-oxobutanoyl-[ACP] + CO2 + CoA</text>
        <dbReference type="Rhea" id="RHEA:12080"/>
        <dbReference type="Rhea" id="RHEA-COMP:9623"/>
        <dbReference type="Rhea" id="RHEA-COMP:9625"/>
        <dbReference type="ChEBI" id="CHEBI:15378"/>
        <dbReference type="ChEBI" id="CHEBI:16526"/>
        <dbReference type="ChEBI" id="CHEBI:57287"/>
        <dbReference type="ChEBI" id="CHEBI:57288"/>
        <dbReference type="ChEBI" id="CHEBI:78449"/>
        <dbReference type="ChEBI" id="CHEBI:78450"/>
        <dbReference type="EC" id="2.3.1.180"/>
    </reaction>
    <physiologicalReaction direction="left-to-right" evidence="10">
        <dbReference type="Rhea" id="RHEA:12081"/>
    </physiologicalReaction>
</comment>
<organism evidence="17 18">
    <name type="scientific">Caloramator australicus RC3</name>
    <dbReference type="NCBI Taxonomy" id="857293"/>
    <lineage>
        <taxon>Bacteria</taxon>
        <taxon>Bacillati</taxon>
        <taxon>Bacillota</taxon>
        <taxon>Clostridia</taxon>
        <taxon>Eubacteriales</taxon>
        <taxon>Clostridiaceae</taxon>
        <taxon>Caloramator</taxon>
    </lineage>
</organism>
<comment type="catalytic activity">
    <reaction evidence="11">
        <text>(2S)-2-methylbutanoyl-CoA + malonyl-[ACP] + H(+) = (4S)-4-methyl-3-oxohexanoyl-[ACP] + CO2 + CoA</text>
        <dbReference type="Rhea" id="RHEA:42276"/>
        <dbReference type="Rhea" id="RHEA-COMP:9623"/>
        <dbReference type="Rhea" id="RHEA-COMP:17148"/>
        <dbReference type="ChEBI" id="CHEBI:15378"/>
        <dbReference type="ChEBI" id="CHEBI:16526"/>
        <dbReference type="ChEBI" id="CHEBI:57287"/>
        <dbReference type="ChEBI" id="CHEBI:78449"/>
        <dbReference type="ChEBI" id="CHEBI:88166"/>
        <dbReference type="ChEBI" id="CHEBI:167462"/>
        <dbReference type="EC" id="2.3.1.300"/>
    </reaction>
    <physiologicalReaction direction="left-to-right" evidence="11">
        <dbReference type="Rhea" id="RHEA:42277"/>
    </physiologicalReaction>
</comment>
<dbReference type="SUPFAM" id="SSF53901">
    <property type="entry name" value="Thiolase-like"/>
    <property type="match status" value="1"/>
</dbReference>
<evidence type="ECO:0000259" key="15">
    <source>
        <dbReference type="Pfam" id="PF08541"/>
    </source>
</evidence>
<keyword evidence="18" id="KW-1185">Reference proteome</keyword>
<comment type="subunit">
    <text evidence="14">Homodimer.</text>
</comment>
<accession>I7LGX1</accession>
<keyword evidence="7 14" id="KW-0275">Fatty acid biosynthesis</keyword>
<evidence type="ECO:0000256" key="6">
    <source>
        <dbReference type="ARBA" id="ARBA00023098"/>
    </source>
</evidence>
<keyword evidence="5 14" id="KW-0276">Fatty acid metabolism</keyword>
<dbReference type="HAMAP" id="MF_01815">
    <property type="entry name" value="FabH"/>
    <property type="match status" value="1"/>
</dbReference>
<keyword evidence="3 14" id="KW-0444">Lipid biosynthesis</keyword>
<gene>
    <name evidence="14" type="primary">fabH</name>
    <name evidence="17" type="ORF">CAAU_1531</name>
</gene>
<dbReference type="PANTHER" id="PTHR43091">
    <property type="entry name" value="3-OXOACYL-[ACYL-CARRIER-PROTEIN] SYNTHASE"/>
    <property type="match status" value="1"/>
</dbReference>
<evidence type="ECO:0000256" key="5">
    <source>
        <dbReference type="ARBA" id="ARBA00022832"/>
    </source>
</evidence>
<feature type="domain" description="Beta-ketoacyl-[acyl-carrier-protein] synthase III N-terminal" evidence="16">
    <location>
        <begin position="106"/>
        <end position="183"/>
    </location>
</feature>
<evidence type="ECO:0000259" key="16">
    <source>
        <dbReference type="Pfam" id="PF08545"/>
    </source>
</evidence>
<feature type="active site" evidence="14">
    <location>
        <position position="112"/>
    </location>
</feature>
<dbReference type="NCBIfam" id="TIGR00747">
    <property type="entry name" value="fabH"/>
    <property type="match status" value="1"/>
</dbReference>
<dbReference type="PANTHER" id="PTHR43091:SF1">
    <property type="entry name" value="BETA-KETOACYL-[ACYL-CARRIER-PROTEIN] SYNTHASE III, CHLOROPLASTIC"/>
    <property type="match status" value="1"/>
</dbReference>
<dbReference type="GO" id="GO:0005737">
    <property type="term" value="C:cytoplasm"/>
    <property type="evidence" value="ECO:0007669"/>
    <property type="project" value="UniProtKB-SubCell"/>
</dbReference>
<evidence type="ECO:0000256" key="3">
    <source>
        <dbReference type="ARBA" id="ARBA00022516"/>
    </source>
</evidence>
<evidence type="ECO:0000256" key="11">
    <source>
        <dbReference type="ARBA" id="ARBA00052407"/>
    </source>
</evidence>
<dbReference type="eggNOG" id="COG0332">
    <property type="taxonomic scope" value="Bacteria"/>
</dbReference>
<dbReference type="GO" id="GO:0033818">
    <property type="term" value="F:beta-ketoacyl-acyl-carrier-protein synthase III activity"/>
    <property type="evidence" value="ECO:0007669"/>
    <property type="project" value="UniProtKB-UniRule"/>
</dbReference>
<dbReference type="FunFam" id="3.40.47.10:FF:000004">
    <property type="entry name" value="3-oxoacyl-[acyl-carrier-protein] synthase 3"/>
    <property type="match status" value="1"/>
</dbReference>
<dbReference type="InterPro" id="IPR004655">
    <property type="entry name" value="FabH"/>
</dbReference>
<dbReference type="Pfam" id="PF08541">
    <property type="entry name" value="ACP_syn_III_C"/>
    <property type="match status" value="1"/>
</dbReference>
<evidence type="ECO:0000256" key="2">
    <source>
        <dbReference type="ARBA" id="ARBA00008642"/>
    </source>
</evidence>
<dbReference type="NCBIfam" id="NF006829">
    <property type="entry name" value="PRK09352.1"/>
    <property type="match status" value="1"/>
</dbReference>
<evidence type="ECO:0000313" key="18">
    <source>
        <dbReference type="Proteomes" id="UP000007652"/>
    </source>
</evidence>
<comment type="similarity">
    <text evidence="2 14">Belongs to the thiolase-like superfamily. FabH family.</text>
</comment>
<name>I7LGX1_9CLOT</name>
<keyword evidence="4 14" id="KW-0808">Transferase</keyword>
<evidence type="ECO:0000256" key="8">
    <source>
        <dbReference type="ARBA" id="ARBA00023268"/>
    </source>
</evidence>
<comment type="function">
    <text evidence="14">Catalyzes the condensation reaction of fatty acid synthesis by the addition to an acyl acceptor of two carbons from malonyl-ACP. Catalyzes the first condensation reaction which initiates fatty acid synthesis and may therefore play a role in governing the total rate of fatty acid production. Possesses both acetoacetyl-ACP synthase and acetyl transacylase activities. Its substrate specificity determines the biosynthesis of branched-chain and/or straight-chain of fatty acids.</text>
</comment>
<feature type="domain" description="Beta-ketoacyl-[acyl-carrier-protein] synthase III C-terminal" evidence="15">
    <location>
        <begin position="233"/>
        <end position="321"/>
    </location>
</feature>
<comment type="domain">
    <text evidence="14">The last Arg residue of the ACP-binding site is essential for the weak association between ACP/AcpP and FabH.</text>
</comment>
<feature type="region of interest" description="ACP-binding" evidence="14">
    <location>
        <begin position="250"/>
        <end position="254"/>
    </location>
</feature>
<dbReference type="EC" id="2.3.1.180" evidence="14"/>
<dbReference type="EMBL" id="CAKP01000082">
    <property type="protein sequence ID" value="CCJ33615.1"/>
    <property type="molecule type" value="Genomic_DNA"/>
</dbReference>
<keyword evidence="6 14" id="KW-0443">Lipid metabolism</keyword>
<dbReference type="RefSeq" id="WP_008908879.1">
    <property type="nucleotide sequence ID" value="NZ_CAKP01000082.1"/>
</dbReference>
<comment type="catalytic activity">
    <reaction evidence="12">
        <text>2-methylpropanoyl-CoA + malonyl-[ACP] + H(+) = 4-methyl-3-oxopentanoyl-[ACP] + CO2 + CoA</text>
        <dbReference type="Rhea" id="RHEA:42268"/>
        <dbReference type="Rhea" id="RHEA-COMP:9623"/>
        <dbReference type="Rhea" id="RHEA-COMP:9940"/>
        <dbReference type="ChEBI" id="CHEBI:15378"/>
        <dbReference type="ChEBI" id="CHEBI:16526"/>
        <dbReference type="ChEBI" id="CHEBI:57287"/>
        <dbReference type="ChEBI" id="CHEBI:57338"/>
        <dbReference type="ChEBI" id="CHEBI:78449"/>
        <dbReference type="ChEBI" id="CHEBI:78820"/>
        <dbReference type="EC" id="2.3.1.300"/>
    </reaction>
    <physiologicalReaction direction="left-to-right" evidence="12">
        <dbReference type="Rhea" id="RHEA:42269"/>
    </physiologicalReaction>
</comment>
<comment type="catalytic activity">
    <reaction evidence="13">
        <text>3-methylbutanoyl-CoA + malonyl-[ACP] + H(+) = 5-methyl-3-oxohexanoyl-[ACP] + CO2 + CoA</text>
        <dbReference type="Rhea" id="RHEA:42272"/>
        <dbReference type="Rhea" id="RHEA-COMP:9623"/>
        <dbReference type="Rhea" id="RHEA-COMP:9941"/>
        <dbReference type="ChEBI" id="CHEBI:15378"/>
        <dbReference type="ChEBI" id="CHEBI:16526"/>
        <dbReference type="ChEBI" id="CHEBI:57287"/>
        <dbReference type="ChEBI" id="CHEBI:57345"/>
        <dbReference type="ChEBI" id="CHEBI:78449"/>
        <dbReference type="ChEBI" id="CHEBI:78822"/>
        <dbReference type="EC" id="2.3.1.300"/>
    </reaction>
    <physiologicalReaction direction="left-to-right" evidence="13">
        <dbReference type="Rhea" id="RHEA:42273"/>
    </physiologicalReaction>
</comment>
<evidence type="ECO:0000256" key="12">
    <source>
        <dbReference type="ARBA" id="ARBA00052467"/>
    </source>
</evidence>
<keyword evidence="9 14" id="KW-0012">Acyltransferase</keyword>
<dbReference type="InterPro" id="IPR016039">
    <property type="entry name" value="Thiolase-like"/>
</dbReference>
<keyword evidence="8 14" id="KW-0511">Multifunctional enzyme</keyword>
<dbReference type="GO" id="GO:0006633">
    <property type="term" value="P:fatty acid biosynthetic process"/>
    <property type="evidence" value="ECO:0007669"/>
    <property type="project" value="UniProtKB-UniRule"/>
</dbReference>
<comment type="pathway">
    <text evidence="1 14">Lipid metabolism; fatty acid biosynthesis.</text>
</comment>
<comment type="subcellular location">
    <subcellularLocation>
        <location evidence="14">Cytoplasm</location>
    </subcellularLocation>
</comment>
<dbReference type="STRING" id="857293.CAAU_1531"/>
<dbReference type="OrthoDB" id="9815506at2"/>